<evidence type="ECO:0000313" key="2">
    <source>
        <dbReference type="EMBL" id="KZP28076.1"/>
    </source>
</evidence>
<dbReference type="PANTHER" id="PTHR42109:SF2">
    <property type="entry name" value="INTEGRAL MEMBRANE PROTEIN"/>
    <property type="match status" value="1"/>
</dbReference>
<dbReference type="Proteomes" id="UP000076532">
    <property type="component" value="Unassembled WGS sequence"/>
</dbReference>
<evidence type="ECO:0000313" key="3">
    <source>
        <dbReference type="Proteomes" id="UP000076532"/>
    </source>
</evidence>
<dbReference type="EMBL" id="KV417505">
    <property type="protein sequence ID" value="KZP28076.1"/>
    <property type="molecule type" value="Genomic_DNA"/>
</dbReference>
<feature type="transmembrane region" description="Helical" evidence="1">
    <location>
        <begin position="239"/>
        <end position="263"/>
    </location>
</feature>
<organism evidence="2 3">
    <name type="scientific">Athelia psychrophila</name>
    <dbReference type="NCBI Taxonomy" id="1759441"/>
    <lineage>
        <taxon>Eukaryota</taxon>
        <taxon>Fungi</taxon>
        <taxon>Dikarya</taxon>
        <taxon>Basidiomycota</taxon>
        <taxon>Agaricomycotina</taxon>
        <taxon>Agaricomycetes</taxon>
        <taxon>Agaricomycetidae</taxon>
        <taxon>Atheliales</taxon>
        <taxon>Atheliaceae</taxon>
        <taxon>Athelia</taxon>
    </lineage>
</organism>
<name>A0A166RAJ4_9AGAM</name>
<keyword evidence="1" id="KW-0472">Membrane</keyword>
<feature type="transmembrane region" description="Helical" evidence="1">
    <location>
        <begin position="163"/>
        <end position="184"/>
    </location>
</feature>
<dbReference type="AlphaFoldDB" id="A0A166RAJ4"/>
<keyword evidence="3" id="KW-1185">Reference proteome</keyword>
<feature type="transmembrane region" description="Helical" evidence="1">
    <location>
        <begin position="6"/>
        <end position="29"/>
    </location>
</feature>
<evidence type="ECO:0000256" key="1">
    <source>
        <dbReference type="SAM" id="Phobius"/>
    </source>
</evidence>
<protein>
    <submittedName>
        <fullName evidence="2">Uncharacterized protein</fullName>
    </submittedName>
</protein>
<feature type="transmembrane region" description="Helical" evidence="1">
    <location>
        <begin position="196"/>
        <end position="219"/>
    </location>
</feature>
<feature type="transmembrane region" description="Helical" evidence="1">
    <location>
        <begin position="70"/>
        <end position="93"/>
    </location>
</feature>
<dbReference type="OrthoDB" id="2560628at2759"/>
<feature type="transmembrane region" description="Helical" evidence="1">
    <location>
        <begin position="124"/>
        <end position="143"/>
    </location>
</feature>
<reference evidence="2 3" key="1">
    <citation type="journal article" date="2016" name="Mol. Biol. Evol.">
        <title>Comparative Genomics of Early-Diverging Mushroom-Forming Fungi Provides Insights into the Origins of Lignocellulose Decay Capabilities.</title>
        <authorList>
            <person name="Nagy L.G."/>
            <person name="Riley R."/>
            <person name="Tritt A."/>
            <person name="Adam C."/>
            <person name="Daum C."/>
            <person name="Floudas D."/>
            <person name="Sun H."/>
            <person name="Yadav J.S."/>
            <person name="Pangilinan J."/>
            <person name="Larsson K.H."/>
            <person name="Matsuura K."/>
            <person name="Barry K."/>
            <person name="Labutti K."/>
            <person name="Kuo R."/>
            <person name="Ohm R.A."/>
            <person name="Bhattacharya S.S."/>
            <person name="Shirouzu T."/>
            <person name="Yoshinaga Y."/>
            <person name="Martin F.M."/>
            <person name="Grigoriev I.V."/>
            <person name="Hibbett D.S."/>
        </authorList>
    </citation>
    <scope>NUCLEOTIDE SEQUENCE [LARGE SCALE GENOMIC DNA]</scope>
    <source>
        <strain evidence="2 3">CBS 109695</strain>
    </source>
</reference>
<gene>
    <name evidence="2" type="ORF">FIBSPDRAFT_996824</name>
</gene>
<feature type="non-terminal residue" evidence="2">
    <location>
        <position position="1"/>
    </location>
</feature>
<feature type="transmembrane region" description="Helical" evidence="1">
    <location>
        <begin position="41"/>
        <end position="64"/>
    </location>
</feature>
<sequence length="298" mass="33124">MGLNNEAIAALIYLVLYTIVFVLLILGYITRRLKLRSRYSVLTFHVTVRLVAQATGLAFGIVGFSNANLLIAYFVLGAEGYFTLVLSAFRFLISWQNHNSPTHESWLEPPKSKKVPLLKRPMSMIHYLLIAANAIIIAGGSLLAGGDAQKFQQELPTSKGLRVTGQAVFFIINIFLLYCILRTIRQSIGGRTHPTLLLLLAAWPLLFVRGMYGMLSGLLPVFNYFDVSNYTATGLTNEFVAYEYVLGTTMEWASCALILSTWYTSRNDPKKADLQMMDFEAATEPLSATRGSYAPAAR</sequence>
<keyword evidence="1" id="KW-0812">Transmembrane</keyword>
<accession>A0A166RAJ4</accession>
<dbReference type="PANTHER" id="PTHR42109">
    <property type="entry name" value="UNPLACED GENOMIC SCAFFOLD UM_SCAF_CONTIG_1.265, WHOLE GENOME SHOTGUN SEQUENCE"/>
    <property type="match status" value="1"/>
</dbReference>
<proteinExistence type="predicted"/>
<keyword evidence="1" id="KW-1133">Transmembrane helix</keyword>